<name>A0A5N4E581_CAMDR</name>
<evidence type="ECO:0000256" key="1">
    <source>
        <dbReference type="SAM" id="MobiDB-lite"/>
    </source>
</evidence>
<keyword evidence="2" id="KW-0969">Cilium</keyword>
<dbReference type="GO" id="GO:0044458">
    <property type="term" value="P:motile cilium assembly"/>
    <property type="evidence" value="ECO:0007669"/>
    <property type="project" value="TreeGrafter"/>
</dbReference>
<protein>
    <submittedName>
        <fullName evidence="2">Cilia-and flagella-associated protein 221</fullName>
    </submittedName>
</protein>
<keyword evidence="3" id="KW-1185">Reference proteome</keyword>
<dbReference type="InterPro" id="IPR029676">
    <property type="entry name" value="CFAP221"/>
</dbReference>
<feature type="compositionally biased region" description="Basic and acidic residues" evidence="1">
    <location>
        <begin position="33"/>
        <end position="53"/>
    </location>
</feature>
<proteinExistence type="predicted"/>
<sequence length="77" mass="9048">MLLVSVRIPIELCEQSVEVMLTPEMIKVEFPMLDDKDTKKEKEAKDQDQPLEKAREKVLEEMRNLRSKALNSYLILE</sequence>
<dbReference type="GO" id="GO:0003341">
    <property type="term" value="P:cilium movement"/>
    <property type="evidence" value="ECO:0007669"/>
    <property type="project" value="InterPro"/>
</dbReference>
<feature type="region of interest" description="Disordered" evidence="1">
    <location>
        <begin position="32"/>
        <end position="53"/>
    </location>
</feature>
<organism evidence="2 3">
    <name type="scientific">Camelus dromedarius</name>
    <name type="common">Dromedary</name>
    <name type="synonym">Arabian camel</name>
    <dbReference type="NCBI Taxonomy" id="9838"/>
    <lineage>
        <taxon>Eukaryota</taxon>
        <taxon>Metazoa</taxon>
        <taxon>Chordata</taxon>
        <taxon>Craniata</taxon>
        <taxon>Vertebrata</taxon>
        <taxon>Euteleostomi</taxon>
        <taxon>Mammalia</taxon>
        <taxon>Eutheria</taxon>
        <taxon>Laurasiatheria</taxon>
        <taxon>Artiodactyla</taxon>
        <taxon>Tylopoda</taxon>
        <taxon>Camelidae</taxon>
        <taxon>Camelus</taxon>
    </lineage>
</organism>
<evidence type="ECO:0000313" key="3">
    <source>
        <dbReference type="Proteomes" id="UP000299084"/>
    </source>
</evidence>
<dbReference type="PANTHER" id="PTHR46500">
    <property type="entry name" value="CILIA- AND FLAGELLA-ASSOCIATED PROTEIN 221"/>
    <property type="match status" value="1"/>
</dbReference>
<keyword evidence="2" id="KW-0282">Flagellum</keyword>
<accession>A0A5N4E581</accession>
<dbReference type="EMBL" id="JWIN03000005">
    <property type="protein sequence ID" value="KAB1278623.1"/>
    <property type="molecule type" value="Genomic_DNA"/>
</dbReference>
<dbReference type="PANTHER" id="PTHR46500:SF1">
    <property type="entry name" value="CILIA- AND FLAGELLA-ASSOCIATED PROTEIN 221"/>
    <property type="match status" value="1"/>
</dbReference>
<reference evidence="2 3" key="1">
    <citation type="journal article" date="2019" name="Mol. Ecol. Resour.">
        <title>Improving Illumina assemblies with Hi-C and long reads: an example with the North African dromedary.</title>
        <authorList>
            <person name="Elbers J.P."/>
            <person name="Rogers M.F."/>
            <person name="Perelman P.L."/>
            <person name="Proskuryakova A.A."/>
            <person name="Serdyukova N.A."/>
            <person name="Johnson W.E."/>
            <person name="Horin P."/>
            <person name="Corander J."/>
            <person name="Murphy D."/>
            <person name="Burger P.A."/>
        </authorList>
    </citation>
    <scope>NUCLEOTIDE SEQUENCE [LARGE SCALE GENOMIC DNA]</scope>
    <source>
        <strain evidence="2">Drom800</strain>
        <tissue evidence="2">Blood</tissue>
    </source>
</reference>
<keyword evidence="2" id="KW-0966">Cell projection</keyword>
<gene>
    <name evidence="2" type="ORF">Cadr_000006686</name>
</gene>
<evidence type="ECO:0000313" key="2">
    <source>
        <dbReference type="EMBL" id="KAB1278623.1"/>
    </source>
</evidence>
<dbReference type="AlphaFoldDB" id="A0A5N4E581"/>
<dbReference type="Proteomes" id="UP000299084">
    <property type="component" value="Unassembled WGS sequence"/>
</dbReference>
<dbReference type="GO" id="GO:0097729">
    <property type="term" value="C:9+2 motile cilium"/>
    <property type="evidence" value="ECO:0007669"/>
    <property type="project" value="TreeGrafter"/>
</dbReference>
<comment type="caution">
    <text evidence="2">The sequence shown here is derived from an EMBL/GenBank/DDBJ whole genome shotgun (WGS) entry which is preliminary data.</text>
</comment>